<dbReference type="RefSeq" id="WP_073016208.1">
    <property type="nucleotide sequence ID" value="NZ_FQXU01000003.1"/>
</dbReference>
<evidence type="ECO:0000259" key="1">
    <source>
        <dbReference type="Pfam" id="PF12673"/>
    </source>
</evidence>
<organism evidence="2 3">
    <name type="scientific">Clostridium intestinale DSM 6191</name>
    <dbReference type="NCBI Taxonomy" id="1121320"/>
    <lineage>
        <taxon>Bacteria</taxon>
        <taxon>Bacillati</taxon>
        <taxon>Bacillota</taxon>
        <taxon>Clostridia</taxon>
        <taxon>Eubacteriales</taxon>
        <taxon>Clostridiaceae</taxon>
        <taxon>Clostridium</taxon>
    </lineage>
</organism>
<feature type="domain" description="SipL SPOCS" evidence="1">
    <location>
        <begin position="59"/>
        <end position="137"/>
    </location>
</feature>
<reference evidence="2 3" key="1">
    <citation type="submission" date="2016-11" db="EMBL/GenBank/DDBJ databases">
        <authorList>
            <person name="Jaros S."/>
            <person name="Januszkiewicz K."/>
            <person name="Wedrychowicz H."/>
        </authorList>
    </citation>
    <scope>NUCLEOTIDE SEQUENCE [LARGE SCALE GENOMIC DNA]</scope>
    <source>
        <strain evidence="2 3">DSM 6191</strain>
    </source>
</reference>
<dbReference type="InterPro" id="IPR024300">
    <property type="entry name" value="SipL_SPOCS_dom"/>
</dbReference>
<sequence length="213" mass="23921">MACNTNQCYRSQYTQRGKCQPKKPECKRLIQTPVVIGWGEKQELVIADLLISPPSPSVFRIIGVDEFVVITSTKLIPICSKKGEHSAKVIVDGYIDKNINYKTITDFTAADINGPVYHFTTRIPFSTFVEVKTCEPVSDYSDAYGANCNKCHHREHYDVEILDAFVEGTSDELLDPNPVAAGAPEWAVTYNRILERVLVRVELKITKDSHLSI</sequence>
<dbReference type="Proteomes" id="UP000184241">
    <property type="component" value="Unassembled WGS sequence"/>
</dbReference>
<evidence type="ECO:0000313" key="3">
    <source>
        <dbReference type="Proteomes" id="UP000184241"/>
    </source>
</evidence>
<proteinExistence type="predicted"/>
<dbReference type="Pfam" id="PF12673">
    <property type="entry name" value="SipL"/>
    <property type="match status" value="1"/>
</dbReference>
<evidence type="ECO:0000313" key="2">
    <source>
        <dbReference type="EMBL" id="SHH58070.1"/>
    </source>
</evidence>
<protein>
    <recommendedName>
        <fullName evidence="1">SipL SPOCS domain-containing protein</fullName>
    </recommendedName>
</protein>
<dbReference type="AlphaFoldDB" id="A0A1M5U5A4"/>
<name>A0A1M5U5A4_9CLOT</name>
<gene>
    <name evidence="2" type="ORF">SAMN02745941_00410</name>
</gene>
<accession>A0A1M5U5A4</accession>
<dbReference type="EMBL" id="FQXU01000003">
    <property type="protein sequence ID" value="SHH58070.1"/>
    <property type="molecule type" value="Genomic_DNA"/>
</dbReference>